<organism evidence="2 3">
    <name type="scientific">Sphaerochaeta globosa (strain ATCC BAA-1886 / DSM 22777 / Buddy)</name>
    <name type="common">Spirochaeta sp. (strain Buddy)</name>
    <dbReference type="NCBI Taxonomy" id="158189"/>
    <lineage>
        <taxon>Bacteria</taxon>
        <taxon>Pseudomonadati</taxon>
        <taxon>Spirochaetota</taxon>
        <taxon>Spirochaetia</taxon>
        <taxon>Spirochaetales</taxon>
        <taxon>Sphaerochaetaceae</taxon>
        <taxon>Sphaerochaeta</taxon>
    </lineage>
</organism>
<dbReference type="KEGG" id="sbu:SpiBuddy_2754"/>
<dbReference type="InterPro" id="IPR020103">
    <property type="entry name" value="PsdUridine_synth_cat_dom_sf"/>
</dbReference>
<dbReference type="Proteomes" id="UP000008466">
    <property type="component" value="Chromosome"/>
</dbReference>
<accession>F0RRV8</accession>
<protein>
    <submittedName>
        <fullName evidence="2">Pseudouridine synthase</fullName>
    </submittedName>
</protein>
<dbReference type="CDD" id="cd02869">
    <property type="entry name" value="PseudoU_synth_RluA_like"/>
    <property type="match status" value="1"/>
</dbReference>
<dbReference type="GO" id="GO:0000455">
    <property type="term" value="P:enzyme-directed rRNA pseudouridine synthesis"/>
    <property type="evidence" value="ECO:0007669"/>
    <property type="project" value="TreeGrafter"/>
</dbReference>
<dbReference type="HOGENOM" id="CLU_037416_0_0_12"/>
<dbReference type="PANTHER" id="PTHR21600:SF89">
    <property type="entry name" value="RIBOSOMAL LARGE SUBUNIT PSEUDOURIDINE SYNTHASE A"/>
    <property type="match status" value="1"/>
</dbReference>
<dbReference type="GO" id="GO:0009982">
    <property type="term" value="F:pseudouridine synthase activity"/>
    <property type="evidence" value="ECO:0007669"/>
    <property type="project" value="InterPro"/>
</dbReference>
<dbReference type="AlphaFoldDB" id="F0RRV8"/>
<dbReference type="SUPFAM" id="SSF55120">
    <property type="entry name" value="Pseudouridine synthase"/>
    <property type="match status" value="1"/>
</dbReference>
<dbReference type="OrthoDB" id="305739at2"/>
<gene>
    <name evidence="2" type="ordered locus">SpiBuddy_2754</name>
</gene>
<dbReference type="PANTHER" id="PTHR21600">
    <property type="entry name" value="MITOCHONDRIAL RNA PSEUDOURIDINE SYNTHASE"/>
    <property type="match status" value="1"/>
</dbReference>
<dbReference type="Pfam" id="PF00849">
    <property type="entry name" value="PseudoU_synth_2"/>
    <property type="match status" value="1"/>
</dbReference>
<feature type="domain" description="Pseudouridine synthase RsuA/RluA-like" evidence="1">
    <location>
        <begin position="214"/>
        <end position="369"/>
    </location>
</feature>
<dbReference type="STRING" id="158189.SpiBuddy_2754"/>
<dbReference type="GO" id="GO:0140098">
    <property type="term" value="F:catalytic activity, acting on RNA"/>
    <property type="evidence" value="ECO:0007669"/>
    <property type="project" value="UniProtKB-ARBA"/>
</dbReference>
<proteinExistence type="predicted"/>
<dbReference type="InterPro" id="IPR006145">
    <property type="entry name" value="PsdUridine_synth_RsuA/RluA"/>
</dbReference>
<dbReference type="EMBL" id="CP002541">
    <property type="protein sequence ID" value="ADY14563.1"/>
    <property type="molecule type" value="Genomic_DNA"/>
</dbReference>
<dbReference type="GO" id="GO:0003723">
    <property type="term" value="F:RNA binding"/>
    <property type="evidence" value="ECO:0007669"/>
    <property type="project" value="InterPro"/>
</dbReference>
<dbReference type="RefSeq" id="WP_013608407.1">
    <property type="nucleotide sequence ID" value="NC_015152.1"/>
</dbReference>
<dbReference type="eggNOG" id="COG0564">
    <property type="taxonomic scope" value="Bacteria"/>
</dbReference>
<name>F0RRV8_SPHGB</name>
<evidence type="ECO:0000259" key="1">
    <source>
        <dbReference type="Pfam" id="PF00849"/>
    </source>
</evidence>
<evidence type="ECO:0000313" key="2">
    <source>
        <dbReference type="EMBL" id="ADY14563.1"/>
    </source>
</evidence>
<evidence type="ECO:0000313" key="3">
    <source>
        <dbReference type="Proteomes" id="UP000008466"/>
    </source>
</evidence>
<sequence>MHPPLPQYPATLHALYLQHLLLTKRCVDFDAQCSYSIDRFFESGGGSMFGVLVAQDKDGNEILLKAFSGSLGGKRNLPGWAKHLVEDQAYDSYMQMYDQRIKEQEDELQRIKLSQKALCHYYSLYHLSTIDAKQVSLASCFPSANIPTGSGDCCAIKLLHAAFSQGLKPISMAEFFFGSSPNREHLALYGPCDQKCKPILKQMLGLDIVYQDEHIVVVNKPSGLLSVPGRTQDKIDSVETRIRLLYPHAPLQCATHRLDMDTSGLLVVALNKQAHSRMHIQFREQQVKKSYIALLQGVVKQKSGSITLPFRVDITNRPHQIYDEVHGKWGTTHYTRLGVERTAEGELVTRMLFEPQTGRTHQLRLHSSHPKGLGIPIVGDRLYGSGMTERLYLHAQRISFSHPISGQMMDFCTEIPF</sequence>
<reference evidence="3" key="1">
    <citation type="submission" date="2011-02" db="EMBL/GenBank/DDBJ databases">
        <title>Complete sequence of Spirochaeta sp. Buddy.</title>
        <authorList>
            <person name="Lucas S."/>
            <person name="Copeland A."/>
            <person name="Lapidus A."/>
            <person name="Cheng J.-F."/>
            <person name="Goodwin L."/>
            <person name="Pitluck S."/>
            <person name="Zeytun A."/>
            <person name="Detter J.C."/>
            <person name="Han C."/>
            <person name="Tapia R."/>
            <person name="Land M."/>
            <person name="Hauser L."/>
            <person name="Kyrpides N."/>
            <person name="Ivanova N."/>
            <person name="Mikhailova N."/>
            <person name="Pagani I."/>
            <person name="Ritalahti K.M."/>
            <person name="Loeffler F.E."/>
            <person name="Woyke T."/>
        </authorList>
    </citation>
    <scope>NUCLEOTIDE SEQUENCE [LARGE SCALE GENOMIC DNA]</scope>
    <source>
        <strain evidence="3">ATCC BAA-1886 / DSM 22777 / Buddy</strain>
    </source>
</reference>
<keyword evidence="3" id="KW-1185">Reference proteome</keyword>
<dbReference type="InterPro" id="IPR050188">
    <property type="entry name" value="RluA_PseudoU_synthase"/>
</dbReference>
<dbReference type="Gene3D" id="3.30.2350.10">
    <property type="entry name" value="Pseudouridine synthase"/>
    <property type="match status" value="1"/>
</dbReference>